<comment type="caution">
    <text evidence="14">The sequence shown here is derived from an EMBL/GenBank/DDBJ whole genome shotgun (WGS) entry which is preliminary data.</text>
</comment>
<evidence type="ECO:0000256" key="3">
    <source>
        <dbReference type="ARBA" id="ARBA00012513"/>
    </source>
</evidence>
<organism evidence="14 15">
    <name type="scientific">Pseudocohnilembus persalinus</name>
    <name type="common">Ciliate</name>
    <dbReference type="NCBI Taxonomy" id="266149"/>
    <lineage>
        <taxon>Eukaryota</taxon>
        <taxon>Sar</taxon>
        <taxon>Alveolata</taxon>
        <taxon>Ciliophora</taxon>
        <taxon>Intramacronucleata</taxon>
        <taxon>Oligohymenophorea</taxon>
        <taxon>Scuticociliatia</taxon>
        <taxon>Philasterida</taxon>
        <taxon>Pseudocohnilembidae</taxon>
        <taxon>Pseudocohnilembus</taxon>
    </lineage>
</organism>
<keyword evidence="15" id="KW-1185">Reference proteome</keyword>
<dbReference type="InParanoid" id="A0A0V0R4P4"/>
<keyword evidence="5" id="KW-0808">Transferase</keyword>
<dbReference type="EC" id="2.7.11.1" evidence="3"/>
<comment type="catalytic activity">
    <reaction evidence="10">
        <text>L-seryl-[protein] + ATP = O-phospho-L-seryl-[protein] + ADP + H(+)</text>
        <dbReference type="Rhea" id="RHEA:17989"/>
        <dbReference type="Rhea" id="RHEA-COMP:9863"/>
        <dbReference type="Rhea" id="RHEA-COMP:11604"/>
        <dbReference type="ChEBI" id="CHEBI:15378"/>
        <dbReference type="ChEBI" id="CHEBI:29999"/>
        <dbReference type="ChEBI" id="CHEBI:30616"/>
        <dbReference type="ChEBI" id="CHEBI:83421"/>
        <dbReference type="ChEBI" id="CHEBI:456216"/>
        <dbReference type="EC" id="2.7.11.1"/>
    </reaction>
</comment>
<feature type="coiled-coil region" evidence="11">
    <location>
        <begin position="274"/>
        <end position="343"/>
    </location>
</feature>
<dbReference type="InterPro" id="IPR000719">
    <property type="entry name" value="Prot_kinase_dom"/>
</dbReference>
<keyword evidence="11" id="KW-0175">Coiled coil</keyword>
<dbReference type="Gene3D" id="3.30.200.20">
    <property type="entry name" value="Phosphorylase Kinase, domain 1"/>
    <property type="match status" value="2"/>
</dbReference>
<keyword evidence="8" id="KW-0067">ATP-binding</keyword>
<evidence type="ECO:0000256" key="1">
    <source>
        <dbReference type="ARBA" id="ARBA00010886"/>
    </source>
</evidence>
<dbReference type="PROSITE" id="PS00108">
    <property type="entry name" value="PROTEIN_KINASE_ST"/>
    <property type="match status" value="1"/>
</dbReference>
<evidence type="ECO:0000313" key="14">
    <source>
        <dbReference type="EMBL" id="KRX09205.1"/>
    </source>
</evidence>
<keyword evidence="6" id="KW-0547">Nucleotide-binding</keyword>
<protein>
    <recommendedName>
        <fullName evidence="3">non-specific serine/threonine protein kinase</fullName>
        <ecNumber evidence="3">2.7.11.1</ecNumber>
    </recommendedName>
</protein>
<reference evidence="14 15" key="1">
    <citation type="journal article" date="2015" name="Sci. Rep.">
        <title>Genome of the facultative scuticociliatosis pathogen Pseudocohnilembus persalinus provides insight into its virulence through horizontal gene transfer.</title>
        <authorList>
            <person name="Xiong J."/>
            <person name="Wang G."/>
            <person name="Cheng J."/>
            <person name="Tian M."/>
            <person name="Pan X."/>
            <person name="Warren A."/>
            <person name="Jiang C."/>
            <person name="Yuan D."/>
            <person name="Miao W."/>
        </authorList>
    </citation>
    <scope>NUCLEOTIDE SEQUENCE [LARGE SCALE GENOMIC DNA]</scope>
    <source>
        <strain evidence="14">36N120E</strain>
    </source>
</reference>
<evidence type="ECO:0000256" key="8">
    <source>
        <dbReference type="ARBA" id="ARBA00022840"/>
    </source>
</evidence>
<keyword evidence="7 14" id="KW-0418">Kinase</keyword>
<dbReference type="InterPro" id="IPR051131">
    <property type="entry name" value="NEK_Ser/Thr_kinase_NIMA"/>
</dbReference>
<dbReference type="EMBL" id="LDAU01000053">
    <property type="protein sequence ID" value="KRX09205.1"/>
    <property type="molecule type" value="Genomic_DNA"/>
</dbReference>
<feature type="domain" description="Protein kinase" evidence="13">
    <location>
        <begin position="7"/>
        <end position="268"/>
    </location>
</feature>
<evidence type="ECO:0000256" key="5">
    <source>
        <dbReference type="ARBA" id="ARBA00022679"/>
    </source>
</evidence>
<evidence type="ECO:0000313" key="15">
    <source>
        <dbReference type="Proteomes" id="UP000054937"/>
    </source>
</evidence>
<dbReference type="Proteomes" id="UP000054937">
    <property type="component" value="Unassembled WGS sequence"/>
</dbReference>
<dbReference type="InterPro" id="IPR008271">
    <property type="entry name" value="Ser/Thr_kinase_AS"/>
</dbReference>
<dbReference type="SUPFAM" id="SSF56112">
    <property type="entry name" value="Protein kinase-like (PK-like)"/>
    <property type="match status" value="1"/>
</dbReference>
<dbReference type="FunFam" id="3.30.200.20:FF:000097">
    <property type="entry name" value="Probable serine/threonine-protein kinase nek1"/>
    <property type="match status" value="1"/>
</dbReference>
<evidence type="ECO:0000256" key="11">
    <source>
        <dbReference type="SAM" id="Coils"/>
    </source>
</evidence>
<dbReference type="AlphaFoldDB" id="A0A0V0R4P4"/>
<comment type="similarity">
    <text evidence="1">Belongs to the protein kinase superfamily. NEK Ser/Thr protein kinase family. NIMA subfamily.</text>
</comment>
<dbReference type="Pfam" id="PF00069">
    <property type="entry name" value="Pkinase"/>
    <property type="match status" value="1"/>
</dbReference>
<evidence type="ECO:0000256" key="9">
    <source>
        <dbReference type="ARBA" id="ARBA00047899"/>
    </source>
</evidence>
<keyword evidence="4" id="KW-0723">Serine/threonine-protein kinase</keyword>
<evidence type="ECO:0000256" key="6">
    <source>
        <dbReference type="ARBA" id="ARBA00022741"/>
    </source>
</evidence>
<dbReference type="CDD" id="cd08217">
    <property type="entry name" value="STKc_Nek2"/>
    <property type="match status" value="1"/>
</dbReference>
<dbReference type="OMA" id="YNTINIE"/>
<evidence type="ECO:0000256" key="10">
    <source>
        <dbReference type="ARBA" id="ARBA00048679"/>
    </source>
</evidence>
<dbReference type="Gene3D" id="1.10.510.10">
    <property type="entry name" value="Transferase(Phosphotransferase) domain 1"/>
    <property type="match status" value="1"/>
</dbReference>
<gene>
    <name evidence="14" type="ORF">PPERSA_05874</name>
</gene>
<dbReference type="OrthoDB" id="248923at2759"/>
<dbReference type="GO" id="GO:0005524">
    <property type="term" value="F:ATP binding"/>
    <property type="evidence" value="ECO:0007669"/>
    <property type="project" value="UniProtKB-KW"/>
</dbReference>
<evidence type="ECO:0000259" key="13">
    <source>
        <dbReference type="PROSITE" id="PS50011"/>
    </source>
</evidence>
<proteinExistence type="inferred from homology"/>
<dbReference type="PANTHER" id="PTHR44899:SF10">
    <property type="entry name" value="NIMA-RELATED KINASE 2"/>
    <property type="match status" value="1"/>
</dbReference>
<comment type="catalytic activity">
    <reaction evidence="9">
        <text>L-threonyl-[protein] + ATP = O-phospho-L-threonyl-[protein] + ADP + H(+)</text>
        <dbReference type="Rhea" id="RHEA:46608"/>
        <dbReference type="Rhea" id="RHEA-COMP:11060"/>
        <dbReference type="Rhea" id="RHEA-COMP:11605"/>
        <dbReference type="ChEBI" id="CHEBI:15378"/>
        <dbReference type="ChEBI" id="CHEBI:30013"/>
        <dbReference type="ChEBI" id="CHEBI:30616"/>
        <dbReference type="ChEBI" id="CHEBI:61977"/>
        <dbReference type="ChEBI" id="CHEBI:456216"/>
        <dbReference type="EC" id="2.7.11.1"/>
    </reaction>
</comment>
<feature type="region of interest" description="Disordered" evidence="12">
    <location>
        <begin position="350"/>
        <end position="388"/>
    </location>
</feature>
<dbReference type="GO" id="GO:0004674">
    <property type="term" value="F:protein serine/threonine kinase activity"/>
    <property type="evidence" value="ECO:0007669"/>
    <property type="project" value="UniProtKB-KW"/>
</dbReference>
<evidence type="ECO:0000256" key="12">
    <source>
        <dbReference type="SAM" id="MobiDB-lite"/>
    </source>
</evidence>
<dbReference type="PANTHER" id="PTHR44899">
    <property type="entry name" value="CAMK FAMILY PROTEIN KINASE"/>
    <property type="match status" value="1"/>
</dbReference>
<accession>A0A0V0R4P4</accession>
<sequence length="588" mass="69142">MSSLDQFEVVQTIGMGSFGKVQKIKRKSDGKPLVWKEICYKQMEEREKQQLVSEVNILRDLKHPNIVRYYDRIINKQSQLLYIIMEYCDGGDLKQFLKQLKKDKECIPESSIWKIFMQIVLAIHEIHRRKEGKILHRDIKPANILLDSKNNVKLGDFGLSKKLGQDSQYAYTNVGTPYYMSPEQINENRYNEKSDIWSMGCLLYELCALSPPFSATNHLALAMKIKNGKFDRIPRKYSDELMRVIVWCLQKEADHRPSVDDLLNLPEVSLRLREKRLKENTQVLENREQELQQKDKYLQDLHQQVDLKQQEIDIQKQELTDRINQLQTQEKNLLEKLNQFNQREKENKYYKNNIQQKINSESQKKYGQSRSKSPSINEHTNRQKGNNISQYNTINIESNNNNSINNQIANFSSINMNNYQNNNVIQQNNNNLNENNNINYLSKNQSANISQQSLRTFFTNNTGVNNNFSNFISNNSFVNNNSNQFSQVNLPQNKIDKNRTLQILKAQLENDQSNEKQNNTENDLMAQNFNSKETIVQNYNNINNTYESDNQKFYQINNLQPQDNNNNNNKKQWQNVQINNENNQNLAN</sequence>
<evidence type="ECO:0000256" key="7">
    <source>
        <dbReference type="ARBA" id="ARBA00022777"/>
    </source>
</evidence>
<dbReference type="SMART" id="SM00220">
    <property type="entry name" value="S_TKc"/>
    <property type="match status" value="1"/>
</dbReference>
<name>A0A0V0R4P4_PSEPJ</name>
<dbReference type="FunFam" id="1.10.510.10:FF:000571">
    <property type="entry name" value="Maternal embryonic leucine zipper kinase"/>
    <property type="match status" value="1"/>
</dbReference>
<comment type="subunit">
    <text evidence="2">Monomer.</text>
</comment>
<evidence type="ECO:0000256" key="4">
    <source>
        <dbReference type="ARBA" id="ARBA00022527"/>
    </source>
</evidence>
<dbReference type="PROSITE" id="PS50011">
    <property type="entry name" value="PROTEIN_KINASE_DOM"/>
    <property type="match status" value="1"/>
</dbReference>
<evidence type="ECO:0000256" key="2">
    <source>
        <dbReference type="ARBA" id="ARBA00011245"/>
    </source>
</evidence>
<dbReference type="InterPro" id="IPR011009">
    <property type="entry name" value="Kinase-like_dom_sf"/>
</dbReference>